<dbReference type="Proteomes" id="UP000192042">
    <property type="component" value="Chromosome I"/>
</dbReference>
<reference evidence="2 3" key="1">
    <citation type="submission" date="2017-03" db="EMBL/GenBank/DDBJ databases">
        <authorList>
            <person name="Afonso C.L."/>
            <person name="Miller P.J."/>
            <person name="Scott M.A."/>
            <person name="Spackman E."/>
            <person name="Goraichik I."/>
            <person name="Dimitrov K.M."/>
            <person name="Suarez D.L."/>
            <person name="Swayne D.E."/>
        </authorList>
    </citation>
    <scope>NUCLEOTIDE SEQUENCE [LARGE SCALE GENOMIC DNA]</scope>
    <source>
        <strain evidence="2">Genome sequencing of Nitrospira japonica strain NJ11</strain>
    </source>
</reference>
<accession>A0A1W1I3C5</accession>
<dbReference type="STRING" id="1325564.NSJP_1334"/>
<dbReference type="KEGG" id="nja:NSJP_1334"/>
<feature type="compositionally biased region" description="Polar residues" evidence="1">
    <location>
        <begin position="49"/>
        <end position="60"/>
    </location>
</feature>
<evidence type="ECO:0000313" key="2">
    <source>
        <dbReference type="EMBL" id="SLM47506.1"/>
    </source>
</evidence>
<evidence type="ECO:0000313" key="3">
    <source>
        <dbReference type="Proteomes" id="UP000192042"/>
    </source>
</evidence>
<organism evidence="2 3">
    <name type="scientific">Nitrospira japonica</name>
    <dbReference type="NCBI Taxonomy" id="1325564"/>
    <lineage>
        <taxon>Bacteria</taxon>
        <taxon>Pseudomonadati</taxon>
        <taxon>Nitrospirota</taxon>
        <taxon>Nitrospiria</taxon>
        <taxon>Nitrospirales</taxon>
        <taxon>Nitrospiraceae</taxon>
        <taxon>Nitrospira</taxon>
    </lineage>
</organism>
<sequence length="97" mass="10504">MCSRLRTPGKGVFGLDPGARGGTRTPTVTHEILSLARLPVPPLSHGGESRSSVKPSQQTGEITRSCRYFVPLDICNCQPILLRGNRYVWGPGSKEIS</sequence>
<protein>
    <submittedName>
        <fullName evidence="2">Uncharacterized protein</fullName>
    </submittedName>
</protein>
<dbReference type="EMBL" id="LT828648">
    <property type="protein sequence ID" value="SLM47506.1"/>
    <property type="molecule type" value="Genomic_DNA"/>
</dbReference>
<feature type="region of interest" description="Disordered" evidence="1">
    <location>
        <begin position="1"/>
        <end position="25"/>
    </location>
</feature>
<dbReference type="AlphaFoldDB" id="A0A1W1I3C5"/>
<keyword evidence="3" id="KW-1185">Reference proteome</keyword>
<proteinExistence type="predicted"/>
<evidence type="ECO:0000256" key="1">
    <source>
        <dbReference type="SAM" id="MobiDB-lite"/>
    </source>
</evidence>
<feature type="region of interest" description="Disordered" evidence="1">
    <location>
        <begin position="40"/>
        <end position="60"/>
    </location>
</feature>
<gene>
    <name evidence="2" type="ORF">NSJP_1334</name>
</gene>
<name>A0A1W1I3C5_9BACT</name>